<proteinExistence type="predicted"/>
<protein>
    <submittedName>
        <fullName evidence="1">Uncharacterized protein</fullName>
    </submittedName>
</protein>
<comment type="caution">
    <text evidence="1">The sequence shown here is derived from an EMBL/GenBank/DDBJ whole genome shotgun (WGS) entry which is preliminary data.</text>
</comment>
<reference evidence="1" key="1">
    <citation type="submission" date="2023-07" db="EMBL/GenBank/DDBJ databases">
        <title>Black Yeasts Isolated from many extreme environments.</title>
        <authorList>
            <person name="Coleine C."/>
            <person name="Stajich J.E."/>
            <person name="Selbmann L."/>
        </authorList>
    </citation>
    <scope>NUCLEOTIDE SEQUENCE</scope>
    <source>
        <strain evidence="1">CCFEE 5485</strain>
    </source>
</reference>
<gene>
    <name evidence="1" type="ORF">LTR78_005008</name>
</gene>
<organism evidence="1 2">
    <name type="scientific">Recurvomyces mirabilis</name>
    <dbReference type="NCBI Taxonomy" id="574656"/>
    <lineage>
        <taxon>Eukaryota</taxon>
        <taxon>Fungi</taxon>
        <taxon>Dikarya</taxon>
        <taxon>Ascomycota</taxon>
        <taxon>Pezizomycotina</taxon>
        <taxon>Dothideomycetes</taxon>
        <taxon>Dothideomycetidae</taxon>
        <taxon>Mycosphaerellales</taxon>
        <taxon>Teratosphaeriaceae</taxon>
        <taxon>Recurvomyces</taxon>
    </lineage>
</organism>
<name>A0AAE1C256_9PEZI</name>
<dbReference type="EMBL" id="JAUTXT010000016">
    <property type="protein sequence ID" value="KAK3675074.1"/>
    <property type="molecule type" value="Genomic_DNA"/>
</dbReference>
<accession>A0AAE1C256</accession>
<dbReference type="AlphaFoldDB" id="A0AAE1C256"/>
<dbReference type="Proteomes" id="UP001274830">
    <property type="component" value="Unassembled WGS sequence"/>
</dbReference>
<evidence type="ECO:0000313" key="2">
    <source>
        <dbReference type="Proteomes" id="UP001274830"/>
    </source>
</evidence>
<evidence type="ECO:0000313" key="1">
    <source>
        <dbReference type="EMBL" id="KAK3675074.1"/>
    </source>
</evidence>
<sequence>MGTNRSAVTTPSQYGLLIRITCFHLTVVKPLHIDLAYTRIAGANVFRRLSVDIIARNLDTIKVGSPIQFYKDLALRSAKVQCGGLKSGKAPIEEDDCEYHEHVAAGTPCYKTMF</sequence>
<keyword evidence="2" id="KW-1185">Reference proteome</keyword>